<feature type="domain" description="Microtubule-associated protein 1A/B/S-like MBL-like" evidence="1">
    <location>
        <begin position="19"/>
        <end position="203"/>
    </location>
</feature>
<dbReference type="GO" id="GO:0016358">
    <property type="term" value="P:dendrite development"/>
    <property type="evidence" value="ECO:0007669"/>
    <property type="project" value="TreeGrafter"/>
</dbReference>
<proteinExistence type="predicted"/>
<dbReference type="Pfam" id="PF25281">
    <property type="entry name" value="MBL_MAP1B"/>
    <property type="match status" value="1"/>
</dbReference>
<dbReference type="GO" id="GO:0045202">
    <property type="term" value="C:synapse"/>
    <property type="evidence" value="ECO:0007669"/>
    <property type="project" value="TreeGrafter"/>
</dbReference>
<dbReference type="GO" id="GO:0008017">
    <property type="term" value="F:microtubule binding"/>
    <property type="evidence" value="ECO:0007669"/>
    <property type="project" value="InterPro"/>
</dbReference>
<reference evidence="2" key="3">
    <citation type="submission" date="2025-09" db="UniProtKB">
        <authorList>
            <consortium name="Ensembl"/>
        </authorList>
    </citation>
    <scope>IDENTIFICATION</scope>
</reference>
<dbReference type="GO" id="GO:0031114">
    <property type="term" value="P:regulation of microtubule depolymerization"/>
    <property type="evidence" value="ECO:0007669"/>
    <property type="project" value="TreeGrafter"/>
</dbReference>
<dbReference type="GO" id="GO:0005875">
    <property type="term" value="C:microtubule associated complex"/>
    <property type="evidence" value="ECO:0007669"/>
    <property type="project" value="TreeGrafter"/>
</dbReference>
<sequence>MEGLQEFTEYLSESLTPDSPLDLLEPPDAPGFLRLCRPCCYVFPGGRGDSAFFSVCGFNILVNGGSDSRSCFWKLVRHLDRVDSVLLTHCGSDNLPGVVSLLQRKLSERHQEPDADQTKNLISPEIGVVFFNAPDQLKWDQVDPCKLRSSDLGSVTLQLLHRLSITPRPLSRVSGSIQPLVLFQKLGVGCLELYTLIPVHQKNWTGTVPQWLPILKKSPDVC</sequence>
<evidence type="ECO:0000313" key="2">
    <source>
        <dbReference type="Ensembl" id="ENSGWIP00000000753.1"/>
    </source>
</evidence>
<dbReference type="InterPro" id="IPR036866">
    <property type="entry name" value="RibonucZ/Hydroxyglut_hydro"/>
</dbReference>
<dbReference type="GO" id="GO:0043025">
    <property type="term" value="C:neuronal cell body"/>
    <property type="evidence" value="ECO:0007669"/>
    <property type="project" value="TreeGrafter"/>
</dbReference>
<protein>
    <recommendedName>
        <fullName evidence="1">Microtubule-associated protein 1A/B/S-like MBL-like domain-containing protein</fullName>
    </recommendedName>
</protein>
<reference evidence="2" key="2">
    <citation type="submission" date="2025-08" db="UniProtKB">
        <authorList>
            <consortium name="Ensembl"/>
        </authorList>
    </citation>
    <scope>IDENTIFICATION</scope>
</reference>
<dbReference type="GO" id="GO:0030425">
    <property type="term" value="C:dendrite"/>
    <property type="evidence" value="ECO:0007669"/>
    <property type="project" value="TreeGrafter"/>
</dbReference>
<keyword evidence="3" id="KW-1185">Reference proteome</keyword>
<dbReference type="AlphaFoldDB" id="A0A8C5D382"/>
<dbReference type="PANTHER" id="PTHR13843">
    <property type="entry name" value="MICROTUBULE-ASSOCIATED PROTEIN"/>
    <property type="match status" value="1"/>
</dbReference>
<name>A0A8C5D382_GOUWI</name>
<organism evidence="2 3">
    <name type="scientific">Gouania willdenowi</name>
    <name type="common">Blunt-snouted clingfish</name>
    <name type="synonym">Lepadogaster willdenowi</name>
    <dbReference type="NCBI Taxonomy" id="441366"/>
    <lineage>
        <taxon>Eukaryota</taxon>
        <taxon>Metazoa</taxon>
        <taxon>Chordata</taxon>
        <taxon>Craniata</taxon>
        <taxon>Vertebrata</taxon>
        <taxon>Euteleostomi</taxon>
        <taxon>Actinopterygii</taxon>
        <taxon>Neopterygii</taxon>
        <taxon>Teleostei</taxon>
        <taxon>Neoteleostei</taxon>
        <taxon>Acanthomorphata</taxon>
        <taxon>Ovalentaria</taxon>
        <taxon>Blenniimorphae</taxon>
        <taxon>Blenniiformes</taxon>
        <taxon>Gobiesocoidei</taxon>
        <taxon>Gobiesocidae</taxon>
        <taxon>Gobiesocinae</taxon>
        <taxon>Gouania</taxon>
    </lineage>
</organism>
<dbReference type="Ensembl" id="ENSGWIT00000000819.1">
    <property type="protein sequence ID" value="ENSGWIP00000000753.1"/>
    <property type="gene ID" value="ENSGWIG00000000480.1"/>
</dbReference>
<evidence type="ECO:0000313" key="3">
    <source>
        <dbReference type="Proteomes" id="UP000694680"/>
    </source>
</evidence>
<reference evidence="2" key="1">
    <citation type="submission" date="2020-06" db="EMBL/GenBank/DDBJ databases">
        <authorList>
            <consortium name="Wellcome Sanger Institute Data Sharing"/>
        </authorList>
    </citation>
    <scope>NUCLEOTIDE SEQUENCE [LARGE SCALE GENOMIC DNA]</scope>
</reference>
<dbReference type="GO" id="GO:0003779">
    <property type="term" value="F:actin binding"/>
    <property type="evidence" value="ECO:0007669"/>
    <property type="project" value="TreeGrafter"/>
</dbReference>
<dbReference type="GO" id="GO:0000226">
    <property type="term" value="P:microtubule cytoskeleton organization"/>
    <property type="evidence" value="ECO:0007669"/>
    <property type="project" value="InterPro"/>
</dbReference>
<dbReference type="GO" id="GO:0005874">
    <property type="term" value="C:microtubule"/>
    <property type="evidence" value="ECO:0007669"/>
    <property type="project" value="InterPro"/>
</dbReference>
<dbReference type="Proteomes" id="UP000694680">
    <property type="component" value="Chromosome 4"/>
</dbReference>
<dbReference type="PANTHER" id="PTHR13843:SF11">
    <property type="entry name" value="MICROTUBULE-ASSOCIATED PROTEIN 1S"/>
    <property type="match status" value="1"/>
</dbReference>
<dbReference type="GO" id="GO:0007409">
    <property type="term" value="P:axonogenesis"/>
    <property type="evidence" value="ECO:0007669"/>
    <property type="project" value="TreeGrafter"/>
</dbReference>
<dbReference type="GO" id="GO:0005829">
    <property type="term" value="C:cytosol"/>
    <property type="evidence" value="ECO:0007669"/>
    <property type="project" value="TreeGrafter"/>
</dbReference>
<evidence type="ECO:0000259" key="1">
    <source>
        <dbReference type="Pfam" id="PF25281"/>
    </source>
</evidence>
<dbReference type="InterPro" id="IPR057480">
    <property type="entry name" value="MAP1A/B/S-like_MBL"/>
</dbReference>
<dbReference type="InterPro" id="IPR026074">
    <property type="entry name" value="MAP1"/>
</dbReference>
<accession>A0A8C5D382</accession>
<dbReference type="SUPFAM" id="SSF56281">
    <property type="entry name" value="Metallo-hydrolase/oxidoreductase"/>
    <property type="match status" value="1"/>
</dbReference>